<dbReference type="Proteomes" id="UP000658690">
    <property type="component" value="Unassembled WGS sequence"/>
</dbReference>
<name>A0ABX1ZC09_9BACL</name>
<feature type="signal peptide" evidence="2">
    <location>
        <begin position="1"/>
        <end position="24"/>
    </location>
</feature>
<evidence type="ECO:0000256" key="2">
    <source>
        <dbReference type="SAM" id="SignalP"/>
    </source>
</evidence>
<accession>A0ABX1ZC09</accession>
<keyword evidence="1 2" id="KW-0732">Signal</keyword>
<dbReference type="Gene3D" id="2.60.40.1220">
    <property type="match status" value="1"/>
</dbReference>
<sequence>MKKSLSVILSTAMALSMFSSVAFGKTSADFTDLKDLDAATKAKFDALISAGIFEGTTDTTFGLKEEMNRAQFAKVAALITSLEINKDLKTSSFSDVKSDDAANGYALPYIEALKTAGVTDGYGEGTYNPAGKVTKEQLATFLVRVLGKDAEAKAKTGTDTTVSGWAQGYVALALELKLLPAGADGKFGGQANATRDLLLTGAYEAKAQYVSPGKVSVTAAKATGAKKVEVTLNKPVDKDKAKFELKKGSVVVAVDAVVDNKTATLTLKDTKLTDGTYTVTLSGLDAATVDKTTAEFKAENEKVTKIDFANASDTVAQSANVRVKVKATNQYGENASFSSGAYTVYSDASSNAQLLKTASGELLLKLNTSGYTAGTGLVPVNIYDNENHVSVSKTFKVGTAPFISKMEISEIKYSNGKDSIGTKGETATFDLTNYDQYGNVVAFVGGTGTNSDVTNTRVVFNGYEPALDYEVADSNSDDIADVKIFLKNNIDKTAEISFTVYNQAGSGTGKVKLAAGKVATKVEVGDISTQVAAGDTEFYVPITAYDAAGNVLSVDDLVSNQNVGRIKISSSTDGTVDYSVLQTSGEHRGQVKVSNLPTTSKSIVSVTAYIAEPNASSNDTATFTVGDVRVPESFKVVTDPAKKIAEGAESAFEIHVYDQYGKKLENLKSTDGNGNLGTAVKYQVAVSTAVYGGVTVTAPSTTYTGPAVATFDNEYKFVYGTASTTTANSGQITVSIQKQIGTGAWNDITSPLTKKIEAVTGDLTYSINNVDKLVNAIDTSSVSDYVYDTNTTVDILTVAQQEAPLTSKFDKQVKITATDSAGNTVAIPQTIQALYSSNPVVAKTDIDTATGKGYVIGNKKGTATLNVSFLNNKNETVQKTVNVSVQDDVLTSTAVVAGNTTRSAADWTAAVTAATNGTEGTDTKPNAFRLMNLKVTDNYGVTFEGFDAQKYNYLFGVVFTVKAIAVDSGTVGSDAAHNVTVDKFGNITAGANVDGFDIIATTATGLSATTSVTLP</sequence>
<organism evidence="4 5">
    <name type="scientific">Paenibacillus germinis</name>
    <dbReference type="NCBI Taxonomy" id="2654979"/>
    <lineage>
        <taxon>Bacteria</taxon>
        <taxon>Bacillati</taxon>
        <taxon>Bacillota</taxon>
        <taxon>Bacilli</taxon>
        <taxon>Bacillales</taxon>
        <taxon>Paenibacillaceae</taxon>
        <taxon>Paenibacillus</taxon>
    </lineage>
</organism>
<evidence type="ECO:0000313" key="4">
    <source>
        <dbReference type="EMBL" id="NOU90404.1"/>
    </source>
</evidence>
<gene>
    <name evidence="4" type="ORF">GC102_32390</name>
</gene>
<dbReference type="InterPro" id="IPR014755">
    <property type="entry name" value="Cu-Rt/internalin_Ig-like"/>
</dbReference>
<protein>
    <recommendedName>
        <fullName evidence="3">SLH domain-containing protein</fullName>
    </recommendedName>
</protein>
<dbReference type="PROSITE" id="PS51272">
    <property type="entry name" value="SLH"/>
    <property type="match status" value="2"/>
</dbReference>
<dbReference type="InterPro" id="IPR001119">
    <property type="entry name" value="SLH_dom"/>
</dbReference>
<feature type="chain" id="PRO_5047150999" description="SLH domain-containing protein" evidence="2">
    <location>
        <begin position="25"/>
        <end position="1015"/>
    </location>
</feature>
<dbReference type="Pfam" id="PF00395">
    <property type="entry name" value="SLH"/>
    <property type="match status" value="3"/>
</dbReference>
<dbReference type="EMBL" id="WHOC01000167">
    <property type="protein sequence ID" value="NOU90404.1"/>
    <property type="molecule type" value="Genomic_DNA"/>
</dbReference>
<keyword evidence="5" id="KW-1185">Reference proteome</keyword>
<evidence type="ECO:0000259" key="3">
    <source>
        <dbReference type="PROSITE" id="PS51272"/>
    </source>
</evidence>
<evidence type="ECO:0000313" key="5">
    <source>
        <dbReference type="Proteomes" id="UP000658690"/>
    </source>
</evidence>
<comment type="caution">
    <text evidence="4">The sequence shown here is derived from an EMBL/GenBank/DDBJ whole genome shotgun (WGS) entry which is preliminary data.</text>
</comment>
<feature type="domain" description="SLH" evidence="3">
    <location>
        <begin position="26"/>
        <end position="90"/>
    </location>
</feature>
<proteinExistence type="predicted"/>
<evidence type="ECO:0000256" key="1">
    <source>
        <dbReference type="ARBA" id="ARBA00022729"/>
    </source>
</evidence>
<reference evidence="4 5" key="1">
    <citation type="submission" date="2019-10" db="EMBL/GenBank/DDBJ databases">
        <title>Description of Paenibacillus choica sp. nov.</title>
        <authorList>
            <person name="Carlier A."/>
            <person name="Qi S."/>
        </authorList>
    </citation>
    <scope>NUCLEOTIDE SEQUENCE [LARGE SCALE GENOMIC DNA]</scope>
    <source>
        <strain evidence="4 5">LMG 31460</strain>
    </source>
</reference>
<feature type="domain" description="SLH" evidence="3">
    <location>
        <begin position="93"/>
        <end position="156"/>
    </location>
</feature>